<organism evidence="2 3">
    <name type="scientific">Deinococcus aerophilus</name>
    <dbReference type="NCBI Taxonomy" id="522488"/>
    <lineage>
        <taxon>Bacteria</taxon>
        <taxon>Thermotogati</taxon>
        <taxon>Deinococcota</taxon>
        <taxon>Deinococci</taxon>
        <taxon>Deinococcales</taxon>
        <taxon>Deinococcaceae</taxon>
        <taxon>Deinococcus</taxon>
    </lineage>
</organism>
<feature type="region of interest" description="Disordered" evidence="1">
    <location>
        <begin position="632"/>
        <end position="661"/>
    </location>
</feature>
<evidence type="ECO:0000256" key="1">
    <source>
        <dbReference type="SAM" id="MobiDB-lite"/>
    </source>
</evidence>
<name>A0ABQ2GVX5_9DEIO</name>
<comment type="caution">
    <text evidence="2">The sequence shown here is derived from an EMBL/GenBank/DDBJ whole genome shotgun (WGS) entry which is preliminary data.</text>
</comment>
<dbReference type="InterPro" id="IPR010144">
    <property type="entry name" value="CRISPR-assoc_prot_Csd1-typ"/>
</dbReference>
<proteinExistence type="predicted"/>
<dbReference type="Pfam" id="PF09709">
    <property type="entry name" value="Cas_Csd1"/>
    <property type="match status" value="1"/>
</dbReference>
<accession>A0ABQ2GVX5</accession>
<dbReference type="RefSeq" id="WP_188904775.1">
    <property type="nucleotide sequence ID" value="NZ_BMOM01000024.1"/>
</dbReference>
<dbReference type="EMBL" id="BMOM01000024">
    <property type="protein sequence ID" value="GGM16269.1"/>
    <property type="molecule type" value="Genomic_DNA"/>
</dbReference>
<sequence>MLAALVRQAQHAGLTVEPGFAPKEIRWMAHVSGGKLTGVVGDGRTGTSYPRCPEMSQPELMALPRVLGKPQAAHFLADTCGVLALLPALDRDGNVKTDDRSQADLAKFVEKHPSYLELLRRASANVPELTELLSVLTDETQLAFLRAELARNGAKPNDKLSFTVGDTDLLGSDLWHAWWRSFRREAFGRASSTDGGGMLDFTSGQPVTPANTHPKLTKLGVGAIAMGASLVGYDKEAFGSYGLNAGENGAVSAENAAAYRAALENLLERALILGQMKVAAWFDHRQIEGQALIAAIADPARLGEEVLEALNLDDVDENEVVLAAQMPEQQEAVAQQRGQKLLMAIRRGERPESVTAQYFALAISGASGRAMVRDWKTGSLDHLAAAVATWFDDLAITNLSGRRANRPKFFSLLTNVQRPKPASTSMDDYLKPIRNLQLPLWRAALDPDMPIPFPAVAKVMEAHKSHVMTGAFTEALGRDGDGIEKGRIYIRMAILRAYHVRKARNQGGYSMHSSVDPKHPSPAYHCGRLMYLLANVQEAQGDDINAGVVQRYYGAASSTPALVLGRLTRLSQHHLAKISRDKPGLAFRLDEEIASVWSALGKQPPRTLSLEEQSLFALGYYQQLAHSVATRKETAAKNQADAAHPGPATAPQSLLDTDKGE</sequence>
<evidence type="ECO:0000313" key="2">
    <source>
        <dbReference type="EMBL" id="GGM16269.1"/>
    </source>
</evidence>
<gene>
    <name evidence="2" type="ORF">GCM10010841_25780</name>
</gene>
<evidence type="ECO:0008006" key="4">
    <source>
        <dbReference type="Google" id="ProtNLM"/>
    </source>
</evidence>
<protein>
    <recommendedName>
        <fullName evidence="4">Type I-C CRISPR-associated protein Cas8c/Csd1</fullName>
    </recommendedName>
</protein>
<evidence type="ECO:0000313" key="3">
    <source>
        <dbReference type="Proteomes" id="UP000661918"/>
    </source>
</evidence>
<reference evidence="3" key="1">
    <citation type="journal article" date="2019" name="Int. J. Syst. Evol. Microbiol.">
        <title>The Global Catalogue of Microorganisms (GCM) 10K type strain sequencing project: providing services to taxonomists for standard genome sequencing and annotation.</title>
        <authorList>
            <consortium name="The Broad Institute Genomics Platform"/>
            <consortium name="The Broad Institute Genome Sequencing Center for Infectious Disease"/>
            <person name="Wu L."/>
            <person name="Ma J."/>
        </authorList>
    </citation>
    <scope>NUCLEOTIDE SEQUENCE [LARGE SCALE GENOMIC DNA]</scope>
    <source>
        <strain evidence="3">JCM 15443</strain>
    </source>
</reference>
<keyword evidence="3" id="KW-1185">Reference proteome</keyword>
<dbReference type="Proteomes" id="UP000661918">
    <property type="component" value="Unassembled WGS sequence"/>
</dbReference>